<geneLocation type="plasmid" evidence="1 2">
    <name>pILYOP01</name>
</geneLocation>
<dbReference type="InterPro" id="IPR027271">
    <property type="entry name" value="Acetolactate_synth/TF_NikR_C"/>
</dbReference>
<dbReference type="EMBL" id="CP002282">
    <property type="protein sequence ID" value="ADO84002.1"/>
    <property type="molecule type" value="Genomic_DNA"/>
</dbReference>
<dbReference type="Proteomes" id="UP000006875">
    <property type="component" value="Plasmid pILYOP01"/>
</dbReference>
<dbReference type="HOGENOM" id="CLU_170247_1_0_0"/>
<dbReference type="Pfam" id="PF21699">
    <property type="entry name" value="TM1266-like"/>
    <property type="match status" value="1"/>
</dbReference>
<dbReference type="InterPro" id="IPR045865">
    <property type="entry name" value="ACT-like_dom_sf"/>
</dbReference>
<accession>E3HCM6</accession>
<sequence length="82" mass="9129">MEYRIVAIKMEERQKTAVKVQDILTEYGCLIKVRLGLHNVAPDQCSPTGLILLEVIAHDPKAGEMLDSLNNIEGVQAKEILI</sequence>
<evidence type="ECO:0000313" key="1">
    <source>
        <dbReference type="EMBL" id="ADO84002.1"/>
    </source>
</evidence>
<dbReference type="SUPFAM" id="SSF55021">
    <property type="entry name" value="ACT-like"/>
    <property type="match status" value="1"/>
</dbReference>
<evidence type="ECO:0000313" key="2">
    <source>
        <dbReference type="Proteomes" id="UP000006875"/>
    </source>
</evidence>
<dbReference type="InterPro" id="IPR023860">
    <property type="entry name" value="FeFe-hyd_TM1266"/>
</dbReference>
<reference evidence="1 2" key="1">
    <citation type="journal article" date="2010" name="Stand. Genomic Sci.">
        <title>Complete genome sequence of Ilyobacter polytropus type strain (CuHbu1).</title>
        <authorList>
            <person name="Sikorski J."/>
            <person name="Chertkov O."/>
            <person name="Lapidus A."/>
            <person name="Nolan M."/>
            <person name="Lucas S."/>
            <person name="Del Rio T.G."/>
            <person name="Tice H."/>
            <person name="Cheng J.F."/>
            <person name="Tapia R."/>
            <person name="Han C."/>
            <person name="Goodwin L."/>
            <person name="Pitluck S."/>
            <person name="Liolios K."/>
            <person name="Ivanova N."/>
            <person name="Mavromatis K."/>
            <person name="Mikhailova N."/>
            <person name="Pati A."/>
            <person name="Chen A."/>
            <person name="Palaniappan K."/>
            <person name="Land M."/>
            <person name="Hauser L."/>
            <person name="Chang Y.J."/>
            <person name="Jeffries C.D."/>
            <person name="Brambilla E."/>
            <person name="Yasawong M."/>
            <person name="Rohde M."/>
            <person name="Pukall R."/>
            <person name="Spring S."/>
            <person name="Goker M."/>
            <person name="Woyke T."/>
            <person name="Bristow J."/>
            <person name="Eisen J.A."/>
            <person name="Markowitz V."/>
            <person name="Hugenholtz P."/>
            <person name="Kyrpides N.C."/>
            <person name="Klenk H.P."/>
        </authorList>
    </citation>
    <scope>NUCLEOTIDE SEQUENCE [LARGE SCALE GENOMIC DNA]</scope>
    <source>
        <strain evidence="2">ATCC 51220 / DSM 2926 / LMG 16218 / CuHBu1</strain>
        <plasmid evidence="2">pILYOP01</plasmid>
    </source>
</reference>
<gene>
    <name evidence="1" type="ordered locus">Ilyop_2240</name>
</gene>
<dbReference type="Gene3D" id="3.30.70.1150">
    <property type="entry name" value="ACT-like. Chain A, domain 2"/>
    <property type="match status" value="1"/>
</dbReference>
<evidence type="ECO:0008006" key="3">
    <source>
        <dbReference type="Google" id="ProtNLM"/>
    </source>
</evidence>
<proteinExistence type="predicted"/>
<organism evidence="1 2">
    <name type="scientific">Ilyobacter polytropus (strain ATCC 51220 / DSM 2926 / LMG 16218 / CuHBu1)</name>
    <dbReference type="NCBI Taxonomy" id="572544"/>
    <lineage>
        <taxon>Bacteria</taxon>
        <taxon>Fusobacteriati</taxon>
        <taxon>Fusobacteriota</taxon>
        <taxon>Fusobacteriia</taxon>
        <taxon>Fusobacteriales</taxon>
        <taxon>Fusobacteriaceae</taxon>
        <taxon>Ilyobacter</taxon>
    </lineage>
</organism>
<dbReference type="KEGG" id="ipo:Ilyop_2240"/>
<keyword evidence="1" id="KW-0614">Plasmid</keyword>
<dbReference type="AlphaFoldDB" id="E3HCM6"/>
<dbReference type="RefSeq" id="WP_013388663.1">
    <property type="nucleotide sequence ID" value="NC_014633.1"/>
</dbReference>
<name>E3HCM6_ILYPC</name>
<keyword evidence="2" id="KW-1185">Reference proteome</keyword>
<protein>
    <recommendedName>
        <fullName evidence="3">Iron-only hydrogenase system regulator</fullName>
    </recommendedName>
</protein>